<dbReference type="Proteomes" id="UP000009286">
    <property type="component" value="Chromosome"/>
</dbReference>
<dbReference type="OrthoDB" id="9824836at2"/>
<dbReference type="STRING" id="856793.MICA_1733"/>
<protein>
    <submittedName>
        <fullName evidence="1">Uncharacterized protein</fullName>
    </submittedName>
</protein>
<proteinExistence type="predicted"/>
<organism evidence="1 2">
    <name type="scientific">Micavibrio aeruginosavorus (strain ARL-13)</name>
    <dbReference type="NCBI Taxonomy" id="856793"/>
    <lineage>
        <taxon>Bacteria</taxon>
        <taxon>Pseudomonadati</taxon>
        <taxon>Bdellovibrionota</taxon>
        <taxon>Bdellovibrionia</taxon>
        <taxon>Bdellovibrionales</taxon>
        <taxon>Pseudobdellovibrionaceae</taxon>
        <taxon>Micavibrio</taxon>
    </lineage>
</organism>
<dbReference type="KEGG" id="mai:MICA_1733"/>
<dbReference type="AlphaFoldDB" id="G2KRT8"/>
<dbReference type="EMBL" id="CP002382">
    <property type="protein sequence ID" value="AEP10046.1"/>
    <property type="molecule type" value="Genomic_DNA"/>
</dbReference>
<evidence type="ECO:0000313" key="1">
    <source>
        <dbReference type="EMBL" id="AEP10046.1"/>
    </source>
</evidence>
<sequence>MTFFTNIFTDANGLRAAVAKHPDNEFILRPASKRGAVDPMPLLQMDQTASYALRINDDGVIVAAATFHDHATQNILKLQQVSTRQGQKRAGHGSVMVHLMFGRAAGAGRILALTQFEREGATAAVPALPDLHVAHYPSLPILYDGQTKPVTGRSRYRLEHTPCGLSPVV</sequence>
<reference evidence="1 2" key="1">
    <citation type="journal article" date="2011" name="BMC Genomics">
        <title>Genomic insights into an obligate epibiotic bacterial predator: Micavibrio aeruginosavorus ARL-13.</title>
        <authorList>
            <person name="Wang Z."/>
            <person name="Kadouri D."/>
            <person name="Wu M."/>
        </authorList>
    </citation>
    <scope>NUCLEOTIDE SEQUENCE [LARGE SCALE GENOMIC DNA]</scope>
    <source>
        <strain evidence="1 2">ARL-13</strain>
    </source>
</reference>
<dbReference type="HOGENOM" id="CLU_1576688_0_0_5"/>
<accession>G2KRT8</accession>
<name>G2KRT8_MICAA</name>
<dbReference type="RefSeq" id="WP_014103269.1">
    <property type="nucleotide sequence ID" value="NC_016026.1"/>
</dbReference>
<evidence type="ECO:0000313" key="2">
    <source>
        <dbReference type="Proteomes" id="UP000009286"/>
    </source>
</evidence>
<gene>
    <name evidence="1" type="ordered locus">MICA_1733</name>
</gene>
<keyword evidence="2" id="KW-1185">Reference proteome</keyword>